<dbReference type="Pfam" id="PF01266">
    <property type="entry name" value="DAO"/>
    <property type="match status" value="1"/>
</dbReference>
<feature type="domain" description="FAD dependent oxidoreductase" evidence="2">
    <location>
        <begin position="51"/>
        <end position="449"/>
    </location>
</feature>
<evidence type="ECO:0000256" key="1">
    <source>
        <dbReference type="SAM" id="MobiDB-lite"/>
    </source>
</evidence>
<dbReference type="InterPro" id="IPR006076">
    <property type="entry name" value="FAD-dep_OxRdtase"/>
</dbReference>
<dbReference type="InterPro" id="IPR036188">
    <property type="entry name" value="FAD/NAD-bd_sf"/>
</dbReference>
<keyword evidence="4" id="KW-1185">Reference proteome</keyword>
<sequence>MSQTDFVRHVVDLITRPPGLPSSEPTPSAWQNPQHPEVSSLQSPVLTEATDVAIIGSGVTGIAVAHFLLNHPGPRPPRVTMLEARTAVSGATGRNGGHLVSDSDALFPGLVEHVGLEQAIETVRFSEANIRRLRLLASQLNMADDEAAELRTVAATTAYEDQDLFEEAVAAVRQLEEAVPDRDLTYLVYEKDEAEKTFGFTNTAGVIQQRGVAALWPYRFFTAVLAALDRKFPTCFQLETQTPVLEIAHEDDTSITHPYTLRTPRGSLRAKHVVHCTNGYSARLIPGLVGTLYPLRGTMSTQHMGPSFPRQGHRASWNHISKATYDASTGHARLGLYYAQQNAKTGIMFLGGESQKLTGLLTSDDSSVAEDAWESLASAAPGIWSVDQPPKVVELWSGIMGFTADGMPLVGKLPPKTSGRGGHGEWIAAGFNGHGMDKCWLSGEAVARMILGQGDVAEFPRAYLLTEDRIASWTPEMAAETLAEHVQLGGDDGGKH</sequence>
<dbReference type="Gene3D" id="3.30.9.10">
    <property type="entry name" value="D-Amino Acid Oxidase, subunit A, domain 2"/>
    <property type="match status" value="1"/>
</dbReference>
<protein>
    <submittedName>
        <fullName evidence="3">FAD dependent oxidoreductase</fullName>
    </submittedName>
</protein>
<dbReference type="Proteomes" id="UP000813385">
    <property type="component" value="Unassembled WGS sequence"/>
</dbReference>
<dbReference type="GO" id="GO:0005737">
    <property type="term" value="C:cytoplasm"/>
    <property type="evidence" value="ECO:0007669"/>
    <property type="project" value="TreeGrafter"/>
</dbReference>
<evidence type="ECO:0000313" key="3">
    <source>
        <dbReference type="EMBL" id="KAH7368931.1"/>
    </source>
</evidence>
<evidence type="ECO:0000259" key="2">
    <source>
        <dbReference type="Pfam" id="PF01266"/>
    </source>
</evidence>
<dbReference type="PANTHER" id="PTHR13847:SF213">
    <property type="entry name" value="DEPENDENT OXIDOREDUCTASE, PUTATIVE-RELATED"/>
    <property type="match status" value="1"/>
</dbReference>
<proteinExistence type="predicted"/>
<dbReference type="PANTHER" id="PTHR13847">
    <property type="entry name" value="SARCOSINE DEHYDROGENASE-RELATED"/>
    <property type="match status" value="1"/>
</dbReference>
<organism evidence="3 4">
    <name type="scientific">Plectosphaerella cucumerina</name>
    <dbReference type="NCBI Taxonomy" id="40658"/>
    <lineage>
        <taxon>Eukaryota</taxon>
        <taxon>Fungi</taxon>
        <taxon>Dikarya</taxon>
        <taxon>Ascomycota</taxon>
        <taxon>Pezizomycotina</taxon>
        <taxon>Sordariomycetes</taxon>
        <taxon>Hypocreomycetidae</taxon>
        <taxon>Glomerellales</taxon>
        <taxon>Plectosphaerellaceae</taxon>
        <taxon>Plectosphaerella</taxon>
    </lineage>
</organism>
<accession>A0A8K0TL97</accession>
<dbReference type="OrthoDB" id="429143at2759"/>
<feature type="compositionally biased region" description="Polar residues" evidence="1">
    <location>
        <begin position="23"/>
        <end position="42"/>
    </location>
</feature>
<dbReference type="EMBL" id="JAGPXD010000002">
    <property type="protein sequence ID" value="KAH7368931.1"/>
    <property type="molecule type" value="Genomic_DNA"/>
</dbReference>
<dbReference type="SUPFAM" id="SSF51905">
    <property type="entry name" value="FAD/NAD(P)-binding domain"/>
    <property type="match status" value="1"/>
</dbReference>
<dbReference type="Gene3D" id="3.50.50.60">
    <property type="entry name" value="FAD/NAD(P)-binding domain"/>
    <property type="match status" value="1"/>
</dbReference>
<comment type="caution">
    <text evidence="3">The sequence shown here is derived from an EMBL/GenBank/DDBJ whole genome shotgun (WGS) entry which is preliminary data.</text>
</comment>
<evidence type="ECO:0000313" key="4">
    <source>
        <dbReference type="Proteomes" id="UP000813385"/>
    </source>
</evidence>
<feature type="region of interest" description="Disordered" evidence="1">
    <location>
        <begin position="15"/>
        <end position="42"/>
    </location>
</feature>
<gene>
    <name evidence="3" type="ORF">B0T11DRAFT_68589</name>
</gene>
<reference evidence="3" key="1">
    <citation type="journal article" date="2021" name="Nat. Commun.">
        <title>Genetic determinants of endophytism in the Arabidopsis root mycobiome.</title>
        <authorList>
            <person name="Mesny F."/>
            <person name="Miyauchi S."/>
            <person name="Thiergart T."/>
            <person name="Pickel B."/>
            <person name="Atanasova L."/>
            <person name="Karlsson M."/>
            <person name="Huettel B."/>
            <person name="Barry K.W."/>
            <person name="Haridas S."/>
            <person name="Chen C."/>
            <person name="Bauer D."/>
            <person name="Andreopoulos W."/>
            <person name="Pangilinan J."/>
            <person name="LaButti K."/>
            <person name="Riley R."/>
            <person name="Lipzen A."/>
            <person name="Clum A."/>
            <person name="Drula E."/>
            <person name="Henrissat B."/>
            <person name="Kohler A."/>
            <person name="Grigoriev I.V."/>
            <person name="Martin F.M."/>
            <person name="Hacquard S."/>
        </authorList>
    </citation>
    <scope>NUCLEOTIDE SEQUENCE</scope>
    <source>
        <strain evidence="3">MPI-CAGE-AT-0016</strain>
    </source>
</reference>
<name>A0A8K0TL97_9PEZI</name>
<dbReference type="AlphaFoldDB" id="A0A8K0TL97"/>